<dbReference type="Gene3D" id="2.160.10.10">
    <property type="entry name" value="Hexapeptide repeat proteins"/>
    <property type="match status" value="1"/>
</dbReference>
<feature type="region of interest" description="Disordered" evidence="1">
    <location>
        <begin position="1"/>
        <end position="22"/>
    </location>
</feature>
<accession>A0ABV1JXL0</accession>
<dbReference type="EC" id="2.3.1.-" evidence="2"/>
<dbReference type="RefSeq" id="WP_345644333.1">
    <property type="nucleotide sequence ID" value="NZ_BAABLY010000025.1"/>
</dbReference>
<name>A0ABV1JXL0_9PSEU</name>
<evidence type="ECO:0000313" key="2">
    <source>
        <dbReference type="EMBL" id="MEQ3540660.1"/>
    </source>
</evidence>
<gene>
    <name evidence="2" type="ORF">WHI96_17750</name>
</gene>
<dbReference type="SUPFAM" id="SSF51161">
    <property type="entry name" value="Trimeric LpxA-like enzymes"/>
    <property type="match status" value="1"/>
</dbReference>
<dbReference type="Pfam" id="PF00132">
    <property type="entry name" value="Hexapep"/>
    <property type="match status" value="1"/>
</dbReference>
<dbReference type="PANTHER" id="PTHR23416">
    <property type="entry name" value="SIALIC ACID SYNTHASE-RELATED"/>
    <property type="match status" value="1"/>
</dbReference>
<comment type="caution">
    <text evidence="2">The sequence shown here is derived from an EMBL/GenBank/DDBJ whole genome shotgun (WGS) entry which is preliminary data.</text>
</comment>
<proteinExistence type="predicted"/>
<evidence type="ECO:0000313" key="3">
    <source>
        <dbReference type="Proteomes" id="UP001464923"/>
    </source>
</evidence>
<feature type="compositionally biased region" description="Basic and acidic residues" evidence="1">
    <location>
        <begin position="1"/>
        <end position="18"/>
    </location>
</feature>
<dbReference type="EMBL" id="JBEDNP010000010">
    <property type="protein sequence ID" value="MEQ3540660.1"/>
    <property type="molecule type" value="Genomic_DNA"/>
</dbReference>
<organism evidence="2 3">
    <name type="scientific">Pseudonocardia tropica</name>
    <dbReference type="NCBI Taxonomy" id="681289"/>
    <lineage>
        <taxon>Bacteria</taxon>
        <taxon>Bacillati</taxon>
        <taxon>Actinomycetota</taxon>
        <taxon>Actinomycetes</taxon>
        <taxon>Pseudonocardiales</taxon>
        <taxon>Pseudonocardiaceae</taxon>
        <taxon>Pseudonocardia</taxon>
    </lineage>
</organism>
<dbReference type="CDD" id="cd04647">
    <property type="entry name" value="LbH_MAT_like"/>
    <property type="match status" value="1"/>
</dbReference>
<keyword evidence="3" id="KW-1185">Reference proteome</keyword>
<dbReference type="InterPro" id="IPR001451">
    <property type="entry name" value="Hexapep"/>
</dbReference>
<protein>
    <submittedName>
        <fullName evidence="2">Acyltransferase</fullName>
        <ecNumber evidence="2">2.3.1.-</ecNumber>
    </submittedName>
</protein>
<dbReference type="InterPro" id="IPR051159">
    <property type="entry name" value="Hexapeptide_acetyltransf"/>
</dbReference>
<sequence>MSGGHVDTRGADEARPTDPRVAARGSLSRVPWHIQAYLRQVWCRFTLSTVAGSVLVPTPLRWLVLRAFGVRTERCGVSAGVRISGVRLSIGKYTFVNTECFFDTSADITVGAECAIGLRVQFITSSHRTGPSTRRAGAVTTAPIRIGDGVWIGSGTIILPGVTVGDGAVVAAGAVVNRDCDPDTLYGGVPARPIRSLV</sequence>
<dbReference type="InterPro" id="IPR011004">
    <property type="entry name" value="Trimer_LpxA-like_sf"/>
</dbReference>
<keyword evidence="2" id="KW-0012">Acyltransferase</keyword>
<reference evidence="2 3" key="1">
    <citation type="submission" date="2024-03" db="EMBL/GenBank/DDBJ databases">
        <title>Draft genome sequence of Pseudonocardia tropica JCM 19149.</title>
        <authorList>
            <person name="Butdee W."/>
            <person name="Duangmal K."/>
        </authorList>
    </citation>
    <scope>NUCLEOTIDE SEQUENCE [LARGE SCALE GENOMIC DNA]</scope>
    <source>
        <strain evidence="2 3">JCM 19149</strain>
    </source>
</reference>
<dbReference type="Proteomes" id="UP001464923">
    <property type="component" value="Unassembled WGS sequence"/>
</dbReference>
<dbReference type="GO" id="GO:0016746">
    <property type="term" value="F:acyltransferase activity"/>
    <property type="evidence" value="ECO:0007669"/>
    <property type="project" value="UniProtKB-KW"/>
</dbReference>
<evidence type="ECO:0000256" key="1">
    <source>
        <dbReference type="SAM" id="MobiDB-lite"/>
    </source>
</evidence>
<keyword evidence="2" id="KW-0808">Transferase</keyword>